<accession>A0A1G2BJS5</accession>
<evidence type="ECO:0000256" key="1">
    <source>
        <dbReference type="SAM" id="Phobius"/>
    </source>
</evidence>
<evidence type="ECO:0000313" key="3">
    <source>
        <dbReference type="Proteomes" id="UP000177817"/>
    </source>
</evidence>
<proteinExistence type="predicted"/>
<keyword evidence="1" id="KW-0812">Transmembrane</keyword>
<protein>
    <submittedName>
        <fullName evidence="2">Uncharacterized protein</fullName>
    </submittedName>
</protein>
<keyword evidence="1" id="KW-0472">Membrane</keyword>
<feature type="transmembrane region" description="Helical" evidence="1">
    <location>
        <begin position="7"/>
        <end position="24"/>
    </location>
</feature>
<feature type="transmembrane region" description="Helical" evidence="1">
    <location>
        <begin position="30"/>
        <end position="50"/>
    </location>
</feature>
<dbReference type="AlphaFoldDB" id="A0A1G2BJS5"/>
<organism evidence="2 3">
    <name type="scientific">Candidatus Komeilibacteria bacterium RIFCSPHIGHO2_01_FULL_52_14</name>
    <dbReference type="NCBI Taxonomy" id="1798549"/>
    <lineage>
        <taxon>Bacteria</taxon>
        <taxon>Candidatus Komeiliibacteriota</taxon>
    </lineage>
</organism>
<keyword evidence="1" id="KW-1133">Transmembrane helix</keyword>
<feature type="transmembrane region" description="Helical" evidence="1">
    <location>
        <begin position="71"/>
        <end position="90"/>
    </location>
</feature>
<comment type="caution">
    <text evidence="2">The sequence shown here is derived from an EMBL/GenBank/DDBJ whole genome shotgun (WGS) entry which is preliminary data.</text>
</comment>
<name>A0A1G2BJS5_9BACT</name>
<evidence type="ECO:0000313" key="2">
    <source>
        <dbReference type="EMBL" id="OGY89488.1"/>
    </source>
</evidence>
<sequence length="97" mass="10848">MSTNRKLFNITGTVLFLSWFFTLFSEQGALNSALLIIGAISALIFGPTAIMEFVKIYSSKNQAQNVRSRNSLFLVGFIILIIFLVGLALWNRLNPAY</sequence>
<dbReference type="EMBL" id="MHKK01000032">
    <property type="protein sequence ID" value="OGY89488.1"/>
    <property type="molecule type" value="Genomic_DNA"/>
</dbReference>
<dbReference type="Proteomes" id="UP000177817">
    <property type="component" value="Unassembled WGS sequence"/>
</dbReference>
<gene>
    <name evidence="2" type="ORF">A2677_02850</name>
</gene>
<reference evidence="2 3" key="1">
    <citation type="journal article" date="2016" name="Nat. Commun.">
        <title>Thousands of microbial genomes shed light on interconnected biogeochemical processes in an aquifer system.</title>
        <authorList>
            <person name="Anantharaman K."/>
            <person name="Brown C.T."/>
            <person name="Hug L.A."/>
            <person name="Sharon I."/>
            <person name="Castelle C.J."/>
            <person name="Probst A.J."/>
            <person name="Thomas B.C."/>
            <person name="Singh A."/>
            <person name="Wilkins M.J."/>
            <person name="Karaoz U."/>
            <person name="Brodie E.L."/>
            <person name="Williams K.H."/>
            <person name="Hubbard S.S."/>
            <person name="Banfield J.F."/>
        </authorList>
    </citation>
    <scope>NUCLEOTIDE SEQUENCE [LARGE SCALE GENOMIC DNA]</scope>
</reference>